<dbReference type="PANTHER" id="PTHR43311:SF1">
    <property type="entry name" value="GLUTAMYL-Q TRNA(ASP) SYNTHETASE"/>
    <property type="match status" value="1"/>
</dbReference>
<proteinExistence type="inferred from homology"/>
<dbReference type="NCBIfam" id="NF004314">
    <property type="entry name" value="PRK05710.1-3"/>
    <property type="match status" value="1"/>
</dbReference>
<reference evidence="10 11" key="1">
    <citation type="submission" date="2022-05" db="EMBL/GenBank/DDBJ databases">
        <authorList>
            <person name="Park J.-S."/>
        </authorList>
    </citation>
    <scope>NUCLEOTIDE SEQUENCE [LARGE SCALE GENOMIC DNA]</scope>
    <source>
        <strain evidence="10 11">2012CJ34-2</strain>
    </source>
</reference>
<evidence type="ECO:0000256" key="1">
    <source>
        <dbReference type="ARBA" id="ARBA00022598"/>
    </source>
</evidence>
<comment type="caution">
    <text evidence="10">The sequence shown here is derived from an EMBL/GenBank/DDBJ whole genome shotgun (WGS) entry which is preliminary data.</text>
</comment>
<comment type="cofactor">
    <cofactor evidence="7">
        <name>Zn(2+)</name>
        <dbReference type="ChEBI" id="CHEBI:29105"/>
    </cofactor>
    <text evidence="7">Binds 1 zinc ion per subunit.</text>
</comment>
<dbReference type="Pfam" id="PF00749">
    <property type="entry name" value="tRNA-synt_1c"/>
    <property type="match status" value="2"/>
</dbReference>
<dbReference type="EC" id="6.1.1.-" evidence="7"/>
<feature type="binding site" evidence="7">
    <location>
        <position position="101"/>
    </location>
    <ligand>
        <name>Zn(2+)</name>
        <dbReference type="ChEBI" id="CHEBI:29105"/>
    </ligand>
</feature>
<feature type="binding site" evidence="7">
    <location>
        <position position="115"/>
    </location>
    <ligand>
        <name>Zn(2+)</name>
        <dbReference type="ChEBI" id="CHEBI:29105"/>
    </ligand>
</feature>
<evidence type="ECO:0000256" key="3">
    <source>
        <dbReference type="ARBA" id="ARBA00022741"/>
    </source>
</evidence>
<dbReference type="InterPro" id="IPR049940">
    <property type="entry name" value="GluQ/Sye"/>
</dbReference>
<feature type="binding site" evidence="7">
    <location>
        <position position="190"/>
    </location>
    <ligand>
        <name>L-glutamate</name>
        <dbReference type="ChEBI" id="CHEBI:29985"/>
    </ligand>
</feature>
<comment type="function">
    <text evidence="7">Catalyzes the tRNA-independent activation of glutamate in presence of ATP and the subsequent transfer of glutamate onto a tRNA(Asp). Glutamate is transferred on the 2-amino-5-(4,5-dihydroxy-2-cyclopenten-1-yl) moiety of the queuosine in the wobble position of the QUC anticodon.</text>
</comment>
<feature type="binding site" evidence="7">
    <location>
        <position position="172"/>
    </location>
    <ligand>
        <name>L-glutamate</name>
        <dbReference type="ChEBI" id="CHEBI:29985"/>
    </ligand>
</feature>
<evidence type="ECO:0000256" key="2">
    <source>
        <dbReference type="ARBA" id="ARBA00022723"/>
    </source>
</evidence>
<evidence type="ECO:0000256" key="5">
    <source>
        <dbReference type="ARBA" id="ARBA00022840"/>
    </source>
</evidence>
<evidence type="ECO:0000256" key="7">
    <source>
        <dbReference type="HAMAP-Rule" id="MF_01428"/>
    </source>
</evidence>
<dbReference type="Gene3D" id="3.40.50.620">
    <property type="entry name" value="HUPs"/>
    <property type="match status" value="1"/>
</dbReference>
<feature type="binding site" evidence="7">
    <location>
        <position position="103"/>
    </location>
    <ligand>
        <name>Zn(2+)</name>
        <dbReference type="ChEBI" id="CHEBI:29105"/>
    </ligand>
</feature>
<dbReference type="Proteomes" id="UP001203338">
    <property type="component" value="Unassembled WGS sequence"/>
</dbReference>
<feature type="binding site" evidence="7">
    <location>
        <position position="119"/>
    </location>
    <ligand>
        <name>Zn(2+)</name>
        <dbReference type="ChEBI" id="CHEBI:29105"/>
    </ligand>
</feature>
<dbReference type="EMBL" id="JAMFLX010000032">
    <property type="protein sequence ID" value="MCL6271765.1"/>
    <property type="molecule type" value="Genomic_DNA"/>
</dbReference>
<feature type="domain" description="Glutamyl/glutaminyl-tRNA synthetase class Ib catalytic" evidence="9">
    <location>
        <begin position="9"/>
        <end position="109"/>
    </location>
</feature>
<feature type="domain" description="Glutamyl/glutaminyl-tRNA synthetase class Ib catalytic" evidence="9">
    <location>
        <begin position="125"/>
        <end position="232"/>
    </location>
</feature>
<feature type="short sequence motif" description="'HIGH' region" evidence="7">
    <location>
        <begin position="12"/>
        <end position="22"/>
    </location>
</feature>
<keyword evidence="6 7" id="KW-0030">Aminoacyl-tRNA synthetase</keyword>
<keyword evidence="5 7" id="KW-0067">ATP-binding</keyword>
<evidence type="ECO:0000256" key="8">
    <source>
        <dbReference type="RuleBase" id="RU363037"/>
    </source>
</evidence>
<keyword evidence="8" id="KW-0648">Protein biosynthesis</keyword>
<dbReference type="NCBIfam" id="TIGR03838">
    <property type="entry name" value="queuosine_YadB"/>
    <property type="match status" value="1"/>
</dbReference>
<comment type="similarity">
    <text evidence="7">Belongs to the class-I aminoacyl-tRNA synthetase family. GluQ subfamily.</text>
</comment>
<evidence type="ECO:0000256" key="6">
    <source>
        <dbReference type="ARBA" id="ARBA00023146"/>
    </source>
</evidence>
<dbReference type="InterPro" id="IPR020058">
    <property type="entry name" value="Glu/Gln-tRNA-synth_Ib_cat-dom"/>
</dbReference>
<dbReference type="RefSeq" id="WP_249701409.1">
    <property type="nucleotide sequence ID" value="NZ_JAMFLX010000032.1"/>
</dbReference>
<dbReference type="InterPro" id="IPR014729">
    <property type="entry name" value="Rossmann-like_a/b/a_fold"/>
</dbReference>
<accession>A0ABT0PK49</accession>
<evidence type="ECO:0000256" key="4">
    <source>
        <dbReference type="ARBA" id="ARBA00022833"/>
    </source>
</evidence>
<evidence type="ECO:0000313" key="11">
    <source>
        <dbReference type="Proteomes" id="UP001203338"/>
    </source>
</evidence>
<keyword evidence="1 7" id="KW-0436">Ligase</keyword>
<feature type="binding site" evidence="7">
    <location>
        <position position="45"/>
    </location>
    <ligand>
        <name>L-glutamate</name>
        <dbReference type="ChEBI" id="CHEBI:29985"/>
    </ligand>
</feature>
<keyword evidence="2 7" id="KW-0479">Metal-binding</keyword>
<dbReference type="PRINTS" id="PR00987">
    <property type="entry name" value="TRNASYNTHGLU"/>
</dbReference>
<dbReference type="InterPro" id="IPR022380">
    <property type="entry name" value="Glu-Q_tRNA(Asp)_Synthase"/>
</dbReference>
<dbReference type="HAMAP" id="MF_01428">
    <property type="entry name" value="Glu_Q_tRNA_synth"/>
    <property type="match status" value="1"/>
</dbReference>
<feature type="binding site" evidence="7">
    <location>
        <position position="231"/>
    </location>
    <ligand>
        <name>ATP</name>
        <dbReference type="ChEBI" id="CHEBI:30616"/>
    </ligand>
</feature>
<protein>
    <recommendedName>
        <fullName evidence="7">Glutamyl-Q tRNA(Asp) synthetase</fullName>
        <shortName evidence="7">Glu-Q-RSs</shortName>
        <ecNumber evidence="7">6.1.1.-</ecNumber>
    </recommendedName>
</protein>
<dbReference type="PANTHER" id="PTHR43311">
    <property type="entry name" value="GLUTAMATE--TRNA LIGASE"/>
    <property type="match status" value="1"/>
</dbReference>
<dbReference type="GO" id="GO:0016874">
    <property type="term" value="F:ligase activity"/>
    <property type="evidence" value="ECO:0007669"/>
    <property type="project" value="UniProtKB-KW"/>
</dbReference>
<keyword evidence="4 7" id="KW-0862">Zinc</keyword>
<organism evidence="10 11">
    <name type="scientific">Parendozoicomonas callyspongiae</name>
    <dbReference type="NCBI Taxonomy" id="2942213"/>
    <lineage>
        <taxon>Bacteria</taxon>
        <taxon>Pseudomonadati</taxon>
        <taxon>Pseudomonadota</taxon>
        <taxon>Gammaproteobacteria</taxon>
        <taxon>Oceanospirillales</taxon>
        <taxon>Endozoicomonadaceae</taxon>
        <taxon>Parendozoicomonas</taxon>
    </lineage>
</organism>
<feature type="short sequence motif" description="'KMSKS' region" evidence="7">
    <location>
        <begin position="228"/>
        <end position="232"/>
    </location>
</feature>
<keyword evidence="11" id="KW-1185">Reference proteome</keyword>
<sequence length="298" mass="33507">MTASSYTGRFAPSPTGLLHFGSLTAALASYLDARAVSGRWLVRIEDMDPPREQPGASELILKALEIYGLHWDGDVLYQHTRHEAYREALDQLAKAELAYPCTCTRKELVDYLPSYPGFCRSHKGTPDKPHAIRMNGQDQLISLNDRIQQNQTFDMQELGDFVILRKDGLFAYQLAVTVDDEWQGITDIVRGVDLLNSTPRQICLQQALGFNTPRYAHLPVITNEQGEKLSKQTYAEPLPFKNPEPVMLQAMSALGLPVDHHLKGSSLTEMLTWAVKNWDIKKLCNIRDIPQASIPGLY</sequence>
<keyword evidence="3 7" id="KW-0547">Nucleotide-binding</keyword>
<gene>
    <name evidence="10" type="primary">gluQRS</name>
    <name evidence="7" type="synonym">gluQ</name>
    <name evidence="10" type="ORF">M3P05_17740</name>
</gene>
<evidence type="ECO:0000259" key="9">
    <source>
        <dbReference type="Pfam" id="PF00749"/>
    </source>
</evidence>
<feature type="binding site" evidence="7">
    <location>
        <begin position="9"/>
        <end position="13"/>
    </location>
    <ligand>
        <name>L-glutamate</name>
        <dbReference type="ChEBI" id="CHEBI:29985"/>
    </ligand>
</feature>
<dbReference type="InterPro" id="IPR000924">
    <property type="entry name" value="Glu/Gln-tRNA-synth"/>
</dbReference>
<dbReference type="SUPFAM" id="SSF52374">
    <property type="entry name" value="Nucleotidylyl transferase"/>
    <property type="match status" value="1"/>
</dbReference>
<name>A0ABT0PK49_9GAMM</name>
<evidence type="ECO:0000313" key="10">
    <source>
        <dbReference type="EMBL" id="MCL6271765.1"/>
    </source>
</evidence>